<protein>
    <submittedName>
        <fullName evidence="2">Oxygen-dependent protoporphyrinogen oxidase</fullName>
        <ecNumber evidence="2">1.3.3.15</ecNumber>
        <ecNumber evidence="2">1.3.3.4</ecNumber>
    </submittedName>
</protein>
<dbReference type="PANTHER" id="PTHR42923">
    <property type="entry name" value="PROTOPORPHYRINOGEN OXIDASE"/>
    <property type="match status" value="1"/>
</dbReference>
<comment type="caution">
    <text evidence="2">The sequence shown here is derived from an EMBL/GenBank/DDBJ whole genome shotgun (WGS) entry which is preliminary data.</text>
</comment>
<dbReference type="PANTHER" id="PTHR42923:SF3">
    <property type="entry name" value="PROTOPORPHYRINOGEN OXIDASE"/>
    <property type="match status" value="1"/>
</dbReference>
<dbReference type="PRINTS" id="PR00411">
    <property type="entry name" value="PNDRDTASEI"/>
</dbReference>
<keyword evidence="2" id="KW-0560">Oxidoreductase</keyword>
<dbReference type="Gene3D" id="1.10.3110.10">
    <property type="entry name" value="protoporphyrinogen ix oxidase, domain 3"/>
    <property type="match status" value="1"/>
</dbReference>
<feature type="domain" description="Amine oxidase" evidence="1">
    <location>
        <begin position="11"/>
        <end position="254"/>
    </location>
</feature>
<dbReference type="Gene3D" id="3.90.660.20">
    <property type="entry name" value="Protoporphyrinogen oxidase, mitochondrial, domain 2"/>
    <property type="match status" value="1"/>
</dbReference>
<dbReference type="EMBL" id="JARXVQ010000001">
    <property type="protein sequence ID" value="MDH6182258.1"/>
    <property type="molecule type" value="Genomic_DNA"/>
</dbReference>
<name>A0ABT6KRZ1_9MICO</name>
<dbReference type="EC" id="1.3.3.4" evidence="2"/>
<dbReference type="RefSeq" id="WP_322134542.1">
    <property type="nucleotide sequence ID" value="NZ_CP085036.1"/>
</dbReference>
<dbReference type="Gene3D" id="3.50.50.60">
    <property type="entry name" value="FAD/NAD(P)-binding domain"/>
    <property type="match status" value="1"/>
</dbReference>
<evidence type="ECO:0000313" key="3">
    <source>
        <dbReference type="Proteomes" id="UP001160142"/>
    </source>
</evidence>
<proteinExistence type="predicted"/>
<accession>A0ABT6KRZ1</accession>
<dbReference type="InterPro" id="IPR002937">
    <property type="entry name" value="Amino_oxidase"/>
</dbReference>
<evidence type="ECO:0000313" key="2">
    <source>
        <dbReference type="EMBL" id="MDH6182258.1"/>
    </source>
</evidence>
<dbReference type="InterPro" id="IPR036188">
    <property type="entry name" value="FAD/NAD-bd_sf"/>
</dbReference>
<organism evidence="2 3">
    <name type="scientific">Antiquaquibacter oligotrophicus</name>
    <dbReference type="NCBI Taxonomy" id="2880260"/>
    <lineage>
        <taxon>Bacteria</taxon>
        <taxon>Bacillati</taxon>
        <taxon>Actinomycetota</taxon>
        <taxon>Actinomycetes</taxon>
        <taxon>Micrococcales</taxon>
        <taxon>Microbacteriaceae</taxon>
        <taxon>Antiquaquibacter</taxon>
    </lineage>
</organism>
<dbReference type="EC" id="1.3.3.15" evidence="2"/>
<dbReference type="SUPFAM" id="SSF51905">
    <property type="entry name" value="FAD/NAD(P)-binding domain"/>
    <property type="match status" value="1"/>
</dbReference>
<reference evidence="2 3" key="1">
    <citation type="submission" date="2023-04" db="EMBL/GenBank/DDBJ databases">
        <title>Genome Encyclopedia of Bacteria and Archaea VI: Functional Genomics of Type Strains.</title>
        <authorList>
            <person name="Whitman W."/>
        </authorList>
    </citation>
    <scope>NUCLEOTIDE SEQUENCE [LARGE SCALE GENOMIC DNA]</scope>
    <source>
        <strain evidence="2 3">SG_E_30_P1</strain>
    </source>
</reference>
<sequence>MTDVTVVGGGIGGLVVARLLALAGRTVTLLEASDRLGGTVASHTVGGLQLDAGAESFATRGGTVRTLAAELGLGDRVVAPAALSAWLQPVSGEAVPLPDAALLGIPGTPLAADVITAVGGAAAFRAQLDSLIPALWARKSLTVGQLVRRRMGAGVLERLVAPVVHGVYSIHPDDLPIDRVAGLRQAYGLQGSLAAAVRSLRDAAPAGSAVEGIEGGVHRLVSALASDLDRLGVAVELGHEVTSLAGLSGTVIVAAPGVVAPVDGRDVTVATLVVDAPWLDAAPRGTGVLVARGARGIRARALTHSTAKWPWLRDRAEGKHVLRLSYDDEPDNLAESARTDAEALLAAELPPASILDFARVTWTRPAALTTPTDHIVVGETVGGSGIAGIVAHAERTARTLLENS</sequence>
<dbReference type="Pfam" id="PF01593">
    <property type="entry name" value="Amino_oxidase"/>
    <property type="match status" value="1"/>
</dbReference>
<dbReference type="Proteomes" id="UP001160142">
    <property type="component" value="Unassembled WGS sequence"/>
</dbReference>
<dbReference type="InterPro" id="IPR050464">
    <property type="entry name" value="Zeta_carotene_desat/Oxidored"/>
</dbReference>
<dbReference type="GO" id="GO:0004729">
    <property type="term" value="F:oxygen-dependent protoporphyrinogen oxidase activity"/>
    <property type="evidence" value="ECO:0007669"/>
    <property type="project" value="UniProtKB-EC"/>
</dbReference>
<evidence type="ECO:0000259" key="1">
    <source>
        <dbReference type="Pfam" id="PF01593"/>
    </source>
</evidence>
<keyword evidence="3" id="KW-1185">Reference proteome</keyword>
<gene>
    <name evidence="2" type="ORF">M2152_002440</name>
</gene>